<reference evidence="1" key="1">
    <citation type="submission" date="2023-01" db="EMBL/GenBank/DDBJ databases">
        <title>Genome assembly of the deep-sea coral Lophelia pertusa.</title>
        <authorList>
            <person name="Herrera S."/>
            <person name="Cordes E."/>
        </authorList>
    </citation>
    <scope>NUCLEOTIDE SEQUENCE</scope>
    <source>
        <strain evidence="1">USNM1676648</strain>
        <tissue evidence="1">Polyp</tissue>
    </source>
</reference>
<sequence>MLKPHSTGSNKKSDVVILPLSLEDNSTINGTASILEEFGHEFSISCNHDTSFLPFNENSKTFDLKEARSRFEFLKLLEKHKVEMTELKLQLERREKGHTSVQMCKRLMANVQLFGQVRRAYAEKGSFDVHVTSRHKEQDPMPDQFKGMWFCLKEKFFQPQKDNTSIHKFDTQGQHHGNITNSLRDVYQKGTEKVEQKFDQKMYECFSERRLMSQK</sequence>
<dbReference type="AlphaFoldDB" id="A0A9X0CHZ7"/>
<dbReference type="Proteomes" id="UP001163046">
    <property type="component" value="Unassembled WGS sequence"/>
</dbReference>
<evidence type="ECO:0000313" key="2">
    <source>
        <dbReference type="Proteomes" id="UP001163046"/>
    </source>
</evidence>
<protein>
    <submittedName>
        <fullName evidence="1">Uncharacterized protein</fullName>
    </submittedName>
</protein>
<gene>
    <name evidence="1" type="ORF">OS493_005981</name>
</gene>
<keyword evidence="2" id="KW-1185">Reference proteome</keyword>
<evidence type="ECO:0000313" key="1">
    <source>
        <dbReference type="EMBL" id="KAJ7339578.1"/>
    </source>
</evidence>
<comment type="caution">
    <text evidence="1">The sequence shown here is derived from an EMBL/GenBank/DDBJ whole genome shotgun (WGS) entry which is preliminary data.</text>
</comment>
<accession>A0A9X0CHZ7</accession>
<organism evidence="1 2">
    <name type="scientific">Desmophyllum pertusum</name>
    <dbReference type="NCBI Taxonomy" id="174260"/>
    <lineage>
        <taxon>Eukaryota</taxon>
        <taxon>Metazoa</taxon>
        <taxon>Cnidaria</taxon>
        <taxon>Anthozoa</taxon>
        <taxon>Hexacorallia</taxon>
        <taxon>Scleractinia</taxon>
        <taxon>Caryophylliina</taxon>
        <taxon>Caryophylliidae</taxon>
        <taxon>Desmophyllum</taxon>
    </lineage>
</organism>
<name>A0A9X0CHZ7_9CNID</name>
<dbReference type="EMBL" id="MU827779">
    <property type="protein sequence ID" value="KAJ7339578.1"/>
    <property type="molecule type" value="Genomic_DNA"/>
</dbReference>
<proteinExistence type="predicted"/>